<keyword evidence="3" id="KW-1185">Reference proteome</keyword>
<dbReference type="InterPro" id="IPR056419">
    <property type="entry name" value="GAE_BBS1"/>
</dbReference>
<name>A0AAJ7CFR9_CEPCN</name>
<dbReference type="Pfam" id="PF14779">
    <property type="entry name" value="BBS1"/>
    <property type="match status" value="1"/>
</dbReference>
<evidence type="ECO:0000313" key="4">
    <source>
        <dbReference type="RefSeq" id="XP_015609578.1"/>
    </source>
</evidence>
<dbReference type="InterPro" id="IPR032728">
    <property type="entry name" value="BBS1_N"/>
</dbReference>
<dbReference type="InterPro" id="IPR011047">
    <property type="entry name" value="Quinoprotein_ADH-like_sf"/>
</dbReference>
<accession>A0AAJ7CFR9</accession>
<dbReference type="GeneID" id="107274698"/>
<organism evidence="3 4">
    <name type="scientific">Cephus cinctus</name>
    <name type="common">Wheat stem sawfly</name>
    <dbReference type="NCBI Taxonomy" id="211228"/>
    <lineage>
        <taxon>Eukaryota</taxon>
        <taxon>Metazoa</taxon>
        <taxon>Ecdysozoa</taxon>
        <taxon>Arthropoda</taxon>
        <taxon>Hexapoda</taxon>
        <taxon>Insecta</taxon>
        <taxon>Pterygota</taxon>
        <taxon>Neoptera</taxon>
        <taxon>Endopterygota</taxon>
        <taxon>Hymenoptera</taxon>
        <taxon>Cephoidea</taxon>
        <taxon>Cephidae</taxon>
        <taxon>Cephus</taxon>
    </lineage>
</organism>
<feature type="domain" description="Bardet-Biedl syndrome 1 N-terminal" evidence="1">
    <location>
        <begin position="19"/>
        <end position="275"/>
    </location>
</feature>
<dbReference type="CTD" id="582"/>
<dbReference type="GO" id="GO:0005113">
    <property type="term" value="F:patched binding"/>
    <property type="evidence" value="ECO:0007669"/>
    <property type="project" value="TreeGrafter"/>
</dbReference>
<reference evidence="4" key="1">
    <citation type="submission" date="2025-08" db="UniProtKB">
        <authorList>
            <consortium name="RefSeq"/>
        </authorList>
    </citation>
    <scope>IDENTIFICATION</scope>
</reference>
<protein>
    <submittedName>
        <fullName evidence="4">Bardet-Biedl syndrome 1 protein homolog</fullName>
    </submittedName>
</protein>
<dbReference type="Pfam" id="PF23304">
    <property type="entry name" value="GAE_BBS1"/>
    <property type="match status" value="1"/>
</dbReference>
<dbReference type="AlphaFoldDB" id="A0AAJ7CFR9"/>
<dbReference type="GO" id="GO:0005930">
    <property type="term" value="C:axoneme"/>
    <property type="evidence" value="ECO:0007669"/>
    <property type="project" value="TreeGrafter"/>
</dbReference>
<evidence type="ECO:0000259" key="2">
    <source>
        <dbReference type="Pfam" id="PF23304"/>
    </source>
</evidence>
<dbReference type="GO" id="GO:0005813">
    <property type="term" value="C:centrosome"/>
    <property type="evidence" value="ECO:0007669"/>
    <property type="project" value="TreeGrafter"/>
</dbReference>
<dbReference type="SUPFAM" id="SSF50998">
    <property type="entry name" value="Quinoprotein alcohol dehydrogenase-like"/>
    <property type="match status" value="1"/>
</dbReference>
<evidence type="ECO:0000259" key="1">
    <source>
        <dbReference type="Pfam" id="PF14779"/>
    </source>
</evidence>
<dbReference type="GO" id="GO:0034464">
    <property type="term" value="C:BBSome"/>
    <property type="evidence" value="ECO:0007669"/>
    <property type="project" value="InterPro"/>
</dbReference>
<feature type="domain" description="Bardet-Biedl syndrome 1 protein GAE" evidence="2">
    <location>
        <begin position="481"/>
        <end position="579"/>
    </location>
</feature>
<proteinExistence type="predicted"/>
<dbReference type="PANTHER" id="PTHR20870">
    <property type="entry name" value="BARDET-BIEDL SYNDROME 1 PROTEIN"/>
    <property type="match status" value="1"/>
</dbReference>
<sequence>MNGLGIDRHGVGGLGTSRWLEAIWEPGARIYCLPGGLEMLDISGDGDARFIVADLGTGAAESAKIRVFKGGDQITEHSMIDPPCGVVGFYSENGEPQSALLAVGAGSSVYIYKNMRPHFKYCLPYMDAHPKEREIWHRAGLEEELNVLSLSDELELLLKELGAATISPRTLKFLGMDVSLRFSFAEQYRRIPLSKANAVTTIDTIRKDSWNDPASSCLLIGTESGEILVLDSRAFSVVDKLPLGWPPVSLLSTGLWAGDGHIIAIGRDGKLGSVRKGCALRLWDKLSAPAVALTTLAGDNAAVAAMDGTLVGFSKKGIKLWQLQLPGIALDLISLPVLQSGLSLLAVSVAGSGVLLYDGKFHVDSIKTAEPISAIKHGRMGQEERAMAMVTIGGGLNVKILKRTADFSVKASTNPTMNSNNNRFTIPKKTRLFVEQTIRERSEAAKIHNAFQSAFLRLRLTVARKAVEILATNQEFRPNPITLEASVLGLGPNYLIKILVTNISDGLSDTELFLVCRDENADIKPRVIDLPLLPSGIPIPVSVNATPRGKIPGKVHIMLCKMGKVKPIALTTVVLPVPEDDIEV</sequence>
<gene>
    <name evidence="4" type="primary">LOC107274698</name>
</gene>
<evidence type="ECO:0000313" key="3">
    <source>
        <dbReference type="Proteomes" id="UP000694920"/>
    </source>
</evidence>
<dbReference type="RefSeq" id="XP_015609578.1">
    <property type="nucleotide sequence ID" value="XM_015754092.2"/>
</dbReference>
<dbReference type="PANTHER" id="PTHR20870:SF0">
    <property type="entry name" value="BARDET-BIEDL SYNDROME 1 PROTEIN"/>
    <property type="match status" value="1"/>
</dbReference>
<dbReference type="InterPro" id="IPR028784">
    <property type="entry name" value="BBS1"/>
</dbReference>
<dbReference type="GO" id="GO:0061512">
    <property type="term" value="P:protein localization to cilium"/>
    <property type="evidence" value="ECO:0007669"/>
    <property type="project" value="TreeGrafter"/>
</dbReference>
<dbReference type="KEGG" id="ccin:107274698"/>
<dbReference type="GO" id="GO:1905515">
    <property type="term" value="P:non-motile cilium assembly"/>
    <property type="evidence" value="ECO:0007669"/>
    <property type="project" value="InterPro"/>
</dbReference>
<dbReference type="Proteomes" id="UP000694920">
    <property type="component" value="Unplaced"/>
</dbReference>
<dbReference type="GO" id="GO:0005119">
    <property type="term" value="F:smoothened binding"/>
    <property type="evidence" value="ECO:0007669"/>
    <property type="project" value="TreeGrafter"/>
</dbReference>